<accession>A0A174HCL2</accession>
<reference evidence="11 12" key="1">
    <citation type="submission" date="2015-09" db="EMBL/GenBank/DDBJ databases">
        <authorList>
            <consortium name="Pathogen Informatics"/>
        </authorList>
    </citation>
    <scope>NUCLEOTIDE SEQUENCE [LARGE SCALE GENOMIC DNA]</scope>
    <source>
        <strain evidence="11 12">2789STDY5834885</strain>
    </source>
</reference>
<sequence length="378" mass="44224">MEKKAAKGAGLMANKAYKFRIYPNREQKTLFAKTFGCVRFIYNKMLDDKIKYYEKTKKKRNNTPAQYKKEFPWLKEVDSLALANAQMNLQKAYNNFFRDPKVGFPKFKSRHKTRASYTTNNQKGTVALENGHLKLPKAGYVKVKQHRAIPEDYRIKSVTISQNPGGDYYASVLFEYENQVQKQPMHQFLGLDFSMQELYRDSEGREPEYPGYYRKAEQKLKREQRKLSKMQKGSKNRGKQRIRVARMHEKVAAQRRDFLHKQSRKIADAYDCVCIEDLDMKAMSQALHFGKSVLDNGWGIFVNFLKYKMEEQGKQLVKVGRFFASSQLCSVCGYKNTETKDLRIRAWICPKCGTHHDRDVNAAVNIRNEGMRLMYSLQ</sequence>
<dbReference type="Pfam" id="PF07282">
    <property type="entry name" value="Cas12f1-like_TNB"/>
    <property type="match status" value="1"/>
</dbReference>
<evidence type="ECO:0000259" key="9">
    <source>
        <dbReference type="Pfam" id="PF07282"/>
    </source>
</evidence>
<keyword evidence="3" id="KW-0815">Transposition</keyword>
<dbReference type="NCBIfam" id="NF040570">
    <property type="entry name" value="guided_TnpB"/>
    <property type="match status" value="1"/>
</dbReference>
<name>A0A174HCL2_9FIRM</name>
<evidence type="ECO:0000256" key="7">
    <source>
        <dbReference type="ARBA" id="ARBA00023172"/>
    </source>
</evidence>
<evidence type="ECO:0000256" key="4">
    <source>
        <dbReference type="ARBA" id="ARBA00022723"/>
    </source>
</evidence>
<dbReference type="InterPro" id="IPR010095">
    <property type="entry name" value="Cas12f1-like_TNB"/>
</dbReference>
<dbReference type="Pfam" id="PF01385">
    <property type="entry name" value="OrfB_IS605"/>
    <property type="match status" value="1"/>
</dbReference>
<comment type="similarity">
    <text evidence="2">In the N-terminal section; belongs to the transposase 2 family.</text>
</comment>
<feature type="domain" description="Cas12f1-like TNB" evidence="9">
    <location>
        <begin position="298"/>
        <end position="366"/>
    </location>
</feature>
<keyword evidence="6" id="KW-0238">DNA-binding</keyword>
<protein>
    <submittedName>
        <fullName evidence="11">Probable transposase</fullName>
    </submittedName>
</protein>
<keyword evidence="4" id="KW-0479">Metal-binding</keyword>
<keyword evidence="5" id="KW-0862">Zinc</keyword>
<dbReference type="InterPro" id="IPR021027">
    <property type="entry name" value="Transposase_put_HTH"/>
</dbReference>
<proteinExistence type="inferred from homology"/>
<evidence type="ECO:0000256" key="1">
    <source>
        <dbReference type="ARBA" id="ARBA00008761"/>
    </source>
</evidence>
<evidence type="ECO:0000256" key="3">
    <source>
        <dbReference type="ARBA" id="ARBA00022578"/>
    </source>
</evidence>
<feature type="domain" description="Probable transposase IS891/IS1136/IS1341" evidence="8">
    <location>
        <begin position="172"/>
        <end position="285"/>
    </location>
</feature>
<evidence type="ECO:0000313" key="12">
    <source>
        <dbReference type="Proteomes" id="UP000095709"/>
    </source>
</evidence>
<dbReference type="InterPro" id="IPR051399">
    <property type="entry name" value="RNA-guided_DNA_endo/Transpos"/>
</dbReference>
<feature type="domain" description="Transposase putative helix-turn-helix" evidence="10">
    <location>
        <begin position="12"/>
        <end position="58"/>
    </location>
</feature>
<dbReference type="Pfam" id="PF12323">
    <property type="entry name" value="HTH_OrfB_IS605"/>
    <property type="match status" value="1"/>
</dbReference>
<dbReference type="GO" id="GO:0032196">
    <property type="term" value="P:transposition"/>
    <property type="evidence" value="ECO:0007669"/>
    <property type="project" value="UniProtKB-KW"/>
</dbReference>
<evidence type="ECO:0000259" key="8">
    <source>
        <dbReference type="Pfam" id="PF01385"/>
    </source>
</evidence>
<dbReference type="GO" id="GO:0003677">
    <property type="term" value="F:DNA binding"/>
    <property type="evidence" value="ECO:0007669"/>
    <property type="project" value="UniProtKB-KW"/>
</dbReference>
<evidence type="ECO:0000259" key="10">
    <source>
        <dbReference type="Pfam" id="PF12323"/>
    </source>
</evidence>
<dbReference type="GO" id="GO:0046872">
    <property type="term" value="F:metal ion binding"/>
    <property type="evidence" value="ECO:0007669"/>
    <property type="project" value="UniProtKB-KW"/>
</dbReference>
<dbReference type="AlphaFoldDB" id="A0A174HCL2"/>
<dbReference type="EMBL" id="CZAL01000001">
    <property type="protein sequence ID" value="CUO72623.1"/>
    <property type="molecule type" value="Genomic_DNA"/>
</dbReference>
<dbReference type="InterPro" id="IPR001959">
    <property type="entry name" value="Transposase"/>
</dbReference>
<comment type="similarity">
    <text evidence="1">In the C-terminal section; belongs to the transposase 35 family.</text>
</comment>
<dbReference type="PANTHER" id="PTHR30405:SF25">
    <property type="entry name" value="RNA-GUIDED DNA ENDONUCLEASE INSQ-RELATED"/>
    <property type="match status" value="1"/>
</dbReference>
<organism evidence="11 12">
    <name type="scientific">Fusicatenibacter saccharivorans</name>
    <dbReference type="NCBI Taxonomy" id="1150298"/>
    <lineage>
        <taxon>Bacteria</taxon>
        <taxon>Bacillati</taxon>
        <taxon>Bacillota</taxon>
        <taxon>Clostridia</taxon>
        <taxon>Lachnospirales</taxon>
        <taxon>Lachnospiraceae</taxon>
        <taxon>Fusicatenibacter</taxon>
    </lineage>
</organism>
<keyword evidence="7" id="KW-0233">DNA recombination</keyword>
<evidence type="ECO:0000256" key="5">
    <source>
        <dbReference type="ARBA" id="ARBA00022833"/>
    </source>
</evidence>
<evidence type="ECO:0000256" key="6">
    <source>
        <dbReference type="ARBA" id="ARBA00023125"/>
    </source>
</evidence>
<gene>
    <name evidence="11" type="ORF">ERS852498_00346</name>
</gene>
<evidence type="ECO:0000313" key="11">
    <source>
        <dbReference type="EMBL" id="CUO72623.1"/>
    </source>
</evidence>
<dbReference type="Proteomes" id="UP000095709">
    <property type="component" value="Unassembled WGS sequence"/>
</dbReference>
<dbReference type="GO" id="GO:0006310">
    <property type="term" value="P:DNA recombination"/>
    <property type="evidence" value="ECO:0007669"/>
    <property type="project" value="UniProtKB-KW"/>
</dbReference>
<dbReference type="PANTHER" id="PTHR30405">
    <property type="entry name" value="TRANSPOSASE"/>
    <property type="match status" value="1"/>
</dbReference>
<evidence type="ECO:0000256" key="2">
    <source>
        <dbReference type="ARBA" id="ARBA00011044"/>
    </source>
</evidence>